<keyword evidence="2" id="KW-1185">Reference proteome</keyword>
<dbReference type="AlphaFoldDB" id="D9WVI9"/>
<protein>
    <submittedName>
        <fullName evidence="1">LigA protein</fullName>
    </submittedName>
</protein>
<accession>D9WVI9</accession>
<dbReference type="InterPro" id="IPR009003">
    <property type="entry name" value="Peptidase_S1_PA"/>
</dbReference>
<evidence type="ECO:0000313" key="1">
    <source>
        <dbReference type="EMBL" id="EFL22366.1"/>
    </source>
</evidence>
<dbReference type="SUPFAM" id="SSF50494">
    <property type="entry name" value="Trypsin-like serine proteases"/>
    <property type="match status" value="1"/>
</dbReference>
<dbReference type="Proteomes" id="UP000003963">
    <property type="component" value="Unassembled WGS sequence"/>
</dbReference>
<dbReference type="RefSeq" id="WP_009714187.1">
    <property type="nucleotide sequence ID" value="NZ_GG657754.1"/>
</dbReference>
<reference evidence="1 2" key="1">
    <citation type="submission" date="2009-02" db="EMBL/GenBank/DDBJ databases">
        <title>Annotation of Streptomyces hygroscopicus strain ATCC 53653.</title>
        <authorList>
            <consortium name="The Broad Institute Genome Sequencing Platform"/>
            <consortium name="Broad Institute Microbial Sequencing Center"/>
            <person name="Fischbach M."/>
            <person name="Godfrey P."/>
            <person name="Ward D."/>
            <person name="Young S."/>
            <person name="Zeng Q."/>
            <person name="Koehrsen M."/>
            <person name="Alvarado L."/>
            <person name="Berlin A.M."/>
            <person name="Bochicchio J."/>
            <person name="Borenstein D."/>
            <person name="Chapman S.B."/>
            <person name="Chen Z."/>
            <person name="Engels R."/>
            <person name="Freedman E."/>
            <person name="Gellesch M."/>
            <person name="Goldberg J."/>
            <person name="Griggs A."/>
            <person name="Gujja S."/>
            <person name="Heilman E.R."/>
            <person name="Heiman D.I."/>
            <person name="Hepburn T.A."/>
            <person name="Howarth C."/>
            <person name="Jen D."/>
            <person name="Larson L."/>
            <person name="Lewis B."/>
            <person name="Mehta T."/>
            <person name="Park D."/>
            <person name="Pearson M."/>
            <person name="Richards J."/>
            <person name="Roberts A."/>
            <person name="Saif S."/>
            <person name="Shea T.D."/>
            <person name="Shenoy N."/>
            <person name="Sisk P."/>
            <person name="Stolte C."/>
            <person name="Sykes S.N."/>
            <person name="Thomson T."/>
            <person name="Walk T."/>
            <person name="White J."/>
            <person name="Yandava C."/>
            <person name="Straight P."/>
            <person name="Clardy J."/>
            <person name="Hung D."/>
            <person name="Kolter R."/>
            <person name="Mekalanos J."/>
            <person name="Walker S."/>
            <person name="Walsh C.T."/>
            <person name="Wieland-Brown L.C."/>
            <person name="Haas B."/>
            <person name="Nusbaum C."/>
            <person name="Birren B."/>
        </authorList>
    </citation>
    <scope>NUCLEOTIDE SEQUENCE [LARGE SCALE GENOMIC DNA]</scope>
    <source>
        <strain evidence="1 2">ATCC 53653</strain>
    </source>
</reference>
<feature type="non-terminal residue" evidence="1">
    <location>
        <position position="306"/>
    </location>
</feature>
<sequence length="306" mass="33158">MGWFHPRGSAPRPAVSILAKDDGRPAGAGVLLPRQHLLTCAHVVNSALGKDMLAPDHPGAVAVSVRIHGPEHTVEADAELTAWIPPRRDDGGLGAFEWNGDLAVLRLAGALPPAFEPPRWHPMARRQFVRAWHGSGEPGVFADAEVSECDGRFGYFDGAERTLDIEPAYSGGPLWSNEESAVVGLVTAKLRVRGELRRAWGIPWQRVAWELRSAGVDHLLPRPDEDVRDHPVYAELTTLLDGPLSLSDGWVRCCRAVARQCGLDHRADGTPSADEFARLLLTRGRALPALVEAVRPTAGPLADELL</sequence>
<proteinExistence type="predicted"/>
<gene>
    <name evidence="1" type="ORF">SSOG_02078</name>
</gene>
<organism evidence="1 2">
    <name type="scientific">Streptomyces himastatinicus ATCC 53653</name>
    <dbReference type="NCBI Taxonomy" id="457427"/>
    <lineage>
        <taxon>Bacteria</taxon>
        <taxon>Bacillati</taxon>
        <taxon>Actinomycetota</taxon>
        <taxon>Actinomycetes</taxon>
        <taxon>Kitasatosporales</taxon>
        <taxon>Streptomycetaceae</taxon>
        <taxon>Streptomyces</taxon>
        <taxon>Streptomyces violaceusniger group</taxon>
    </lineage>
</organism>
<dbReference type="HOGENOM" id="CLU_910669_0_0_11"/>
<name>D9WVI9_9ACTN</name>
<evidence type="ECO:0000313" key="2">
    <source>
        <dbReference type="Proteomes" id="UP000003963"/>
    </source>
</evidence>
<dbReference type="EMBL" id="GG657754">
    <property type="protein sequence ID" value="EFL22366.1"/>
    <property type="molecule type" value="Genomic_DNA"/>
</dbReference>
<dbReference type="Pfam" id="PF13365">
    <property type="entry name" value="Trypsin_2"/>
    <property type="match status" value="1"/>
</dbReference>
<dbReference type="STRING" id="457427.SSOG_02078"/>